<proteinExistence type="predicted"/>
<reference evidence="2" key="1">
    <citation type="submission" date="2019-12" db="EMBL/GenBank/DDBJ databases">
        <title>Genome sequencing and annotation of Brassica cretica.</title>
        <authorList>
            <person name="Studholme D.J."/>
            <person name="Sarris P.F."/>
        </authorList>
    </citation>
    <scope>NUCLEOTIDE SEQUENCE</scope>
    <source>
        <strain evidence="2">PFS-001/15</strain>
        <tissue evidence="2">Leaf</tissue>
    </source>
</reference>
<feature type="region of interest" description="Disordered" evidence="1">
    <location>
        <begin position="1"/>
        <end position="33"/>
    </location>
</feature>
<comment type="caution">
    <text evidence="2">The sequence shown here is derived from an EMBL/GenBank/DDBJ whole genome shotgun (WGS) entry which is preliminary data.</text>
</comment>
<accession>A0A8S9H5D4</accession>
<sequence length="80" mass="8982">MDEKEAHVGERDREEEVNSAETGKGRRPMAEGDVVRGSFRQEQLACMVAHVLRTHHRRACSRLIATHLSPSLSRPSPPSH</sequence>
<dbReference type="AlphaFoldDB" id="A0A8S9H5D4"/>
<evidence type="ECO:0000313" key="3">
    <source>
        <dbReference type="Proteomes" id="UP000712281"/>
    </source>
</evidence>
<gene>
    <name evidence="2" type="ORF">F2Q68_00038079</name>
</gene>
<dbReference type="Proteomes" id="UP000712281">
    <property type="component" value="Unassembled WGS sequence"/>
</dbReference>
<evidence type="ECO:0000313" key="2">
    <source>
        <dbReference type="EMBL" id="KAF2552034.1"/>
    </source>
</evidence>
<organism evidence="2 3">
    <name type="scientific">Brassica cretica</name>
    <name type="common">Mustard</name>
    <dbReference type="NCBI Taxonomy" id="69181"/>
    <lineage>
        <taxon>Eukaryota</taxon>
        <taxon>Viridiplantae</taxon>
        <taxon>Streptophyta</taxon>
        <taxon>Embryophyta</taxon>
        <taxon>Tracheophyta</taxon>
        <taxon>Spermatophyta</taxon>
        <taxon>Magnoliopsida</taxon>
        <taxon>eudicotyledons</taxon>
        <taxon>Gunneridae</taxon>
        <taxon>Pentapetalae</taxon>
        <taxon>rosids</taxon>
        <taxon>malvids</taxon>
        <taxon>Brassicales</taxon>
        <taxon>Brassicaceae</taxon>
        <taxon>Brassiceae</taxon>
        <taxon>Brassica</taxon>
    </lineage>
</organism>
<evidence type="ECO:0000256" key="1">
    <source>
        <dbReference type="SAM" id="MobiDB-lite"/>
    </source>
</evidence>
<dbReference type="EMBL" id="QGKW02001988">
    <property type="protein sequence ID" value="KAF2552034.1"/>
    <property type="molecule type" value="Genomic_DNA"/>
</dbReference>
<protein>
    <submittedName>
        <fullName evidence="2">Uncharacterized protein</fullName>
    </submittedName>
</protein>
<name>A0A8S9H5D4_BRACR</name>
<feature type="compositionally biased region" description="Basic and acidic residues" evidence="1">
    <location>
        <begin position="1"/>
        <end position="16"/>
    </location>
</feature>